<comment type="caution">
    <text evidence="1">The sequence shown here is derived from an EMBL/GenBank/DDBJ whole genome shotgun (WGS) entry which is preliminary data.</text>
</comment>
<dbReference type="PANTHER" id="PTHR47302">
    <property type="entry name" value="STERILE ALPHA MOTIF DOMAIN-CONTAINING PROTEIN 3"/>
    <property type="match status" value="1"/>
</dbReference>
<proteinExistence type="predicted"/>
<dbReference type="Proteomes" id="UP000681720">
    <property type="component" value="Unassembled WGS sequence"/>
</dbReference>
<dbReference type="InterPro" id="IPR013761">
    <property type="entry name" value="SAM/pointed_sf"/>
</dbReference>
<gene>
    <name evidence="1" type="ORF">GIL414_LOCUS46603</name>
</gene>
<dbReference type="AlphaFoldDB" id="A0A8S3B7I2"/>
<dbReference type="InterPro" id="IPR042812">
    <property type="entry name" value="SAMD3"/>
</dbReference>
<evidence type="ECO:0000313" key="1">
    <source>
        <dbReference type="EMBL" id="CAF4787556.1"/>
    </source>
</evidence>
<accession>A0A8S3B7I2</accession>
<sequence>MWLVENGFDRFVNRFKEEEIDGLSLLHLSSSSIEDLLSTKIENNIVKRPTIICALFYFSTVVSLDEKQSDLFLQQLQSNESNHLLFLNDFNIDNEQLQLQVSSSISSTSNQSPGQPSININSLQLTGASPNQMIDEQPSNNSLINSTLSQSRKQFSLNYILPIFDKAFEQAAEDPSSSEFGARCKRKQQLVKTIRDDIVNTYGIDFYPTSYEFDRMIVCVKNKFPALGKIFGEDMSLLTSALKQQCSRDRQVSSCLSEVLLKKRQSYGHQMAGRKLKFVKEYLLEEKQQPEELLMQLYQQAESMRVLINTTNYDYGQVKSKMDITYAHRQNLIREMKPIKEIIELYPALSITDLLIREINLHFDPFDGDIVQILKLSCTKLFKKEQPLFILEHLIMKRYKHSKKLLLSHEVIDAYPIIQIQTAKNIKNYSIVIEYNTIITTNSQAEAISILIGSYEIFNIEYPTKVRATLEVLNGLSFKKRSFSLSLAAKRFLN</sequence>
<evidence type="ECO:0008006" key="3">
    <source>
        <dbReference type="Google" id="ProtNLM"/>
    </source>
</evidence>
<evidence type="ECO:0000313" key="2">
    <source>
        <dbReference type="Proteomes" id="UP000681720"/>
    </source>
</evidence>
<dbReference type="PANTHER" id="PTHR47302:SF1">
    <property type="entry name" value="STERILE ALPHA MOTIF DOMAIN-CONTAINING PROTEIN 3"/>
    <property type="match status" value="1"/>
</dbReference>
<protein>
    <recommendedName>
        <fullName evidence="3">SAM domain-containing protein</fullName>
    </recommendedName>
</protein>
<dbReference type="EMBL" id="CAJOBJ010146785">
    <property type="protein sequence ID" value="CAF4787556.1"/>
    <property type="molecule type" value="Genomic_DNA"/>
</dbReference>
<feature type="non-terminal residue" evidence="1">
    <location>
        <position position="1"/>
    </location>
</feature>
<dbReference type="Gene3D" id="1.10.150.50">
    <property type="entry name" value="Transcription Factor, Ets-1"/>
    <property type="match status" value="1"/>
</dbReference>
<name>A0A8S3B7I2_9BILA</name>
<reference evidence="1" key="1">
    <citation type="submission" date="2021-02" db="EMBL/GenBank/DDBJ databases">
        <authorList>
            <person name="Nowell W R."/>
        </authorList>
    </citation>
    <scope>NUCLEOTIDE SEQUENCE</scope>
</reference>
<organism evidence="1 2">
    <name type="scientific">Rotaria magnacalcarata</name>
    <dbReference type="NCBI Taxonomy" id="392030"/>
    <lineage>
        <taxon>Eukaryota</taxon>
        <taxon>Metazoa</taxon>
        <taxon>Spiralia</taxon>
        <taxon>Gnathifera</taxon>
        <taxon>Rotifera</taxon>
        <taxon>Eurotatoria</taxon>
        <taxon>Bdelloidea</taxon>
        <taxon>Philodinida</taxon>
        <taxon>Philodinidae</taxon>
        <taxon>Rotaria</taxon>
    </lineage>
</organism>